<comment type="caution">
    <text evidence="1">The sequence shown here is derived from an EMBL/GenBank/DDBJ whole genome shotgun (WGS) entry which is preliminary data.</text>
</comment>
<proteinExistence type="predicted"/>
<evidence type="ECO:0000313" key="1">
    <source>
        <dbReference type="EMBL" id="RFM32287.1"/>
    </source>
</evidence>
<gene>
    <name evidence="1" type="ORF">DXN04_26305</name>
</gene>
<reference evidence="1 2" key="1">
    <citation type="submission" date="2018-08" db="EMBL/GenBank/DDBJ databases">
        <title>Chitinophaga sp. K20C18050901, a novel bacterium isolated from forest soil.</title>
        <authorList>
            <person name="Wang C."/>
        </authorList>
    </citation>
    <scope>NUCLEOTIDE SEQUENCE [LARGE SCALE GENOMIC DNA]</scope>
    <source>
        <strain evidence="1 2">K20C18050901</strain>
    </source>
</reference>
<dbReference type="AlphaFoldDB" id="A0A3E1NWG6"/>
<organism evidence="1 2">
    <name type="scientific">Chitinophaga silvisoli</name>
    <dbReference type="NCBI Taxonomy" id="2291814"/>
    <lineage>
        <taxon>Bacteria</taxon>
        <taxon>Pseudomonadati</taxon>
        <taxon>Bacteroidota</taxon>
        <taxon>Chitinophagia</taxon>
        <taxon>Chitinophagales</taxon>
        <taxon>Chitinophagaceae</taxon>
        <taxon>Chitinophaga</taxon>
    </lineage>
</organism>
<protein>
    <submittedName>
        <fullName evidence="1">Uncharacterized protein</fullName>
    </submittedName>
</protein>
<sequence length="135" mass="15688">MSIKTRLFSQINNEILSLEQVLSTIRSIRPEDIRYSNDGCFNTPHHTLFITCKLQDPENISFRYDDNPGEAWFGVTKPNTTILTDAGDEYHVPLFSFVSREKAMQIITEFFNNPAQKPPSILWEPAEQFEWPYSL</sequence>
<dbReference type="OrthoDB" id="663974at2"/>
<accession>A0A3E1NWG6</accession>
<name>A0A3E1NWG6_9BACT</name>
<dbReference type="RefSeq" id="WP_116856373.1">
    <property type="nucleotide sequence ID" value="NZ_QTJV01000010.1"/>
</dbReference>
<dbReference type="Proteomes" id="UP000261174">
    <property type="component" value="Unassembled WGS sequence"/>
</dbReference>
<dbReference type="EMBL" id="QTJV01000010">
    <property type="protein sequence ID" value="RFM32287.1"/>
    <property type="molecule type" value="Genomic_DNA"/>
</dbReference>
<evidence type="ECO:0000313" key="2">
    <source>
        <dbReference type="Proteomes" id="UP000261174"/>
    </source>
</evidence>
<keyword evidence="2" id="KW-1185">Reference proteome</keyword>